<name>A0ABY1P3F8_9RHOB</name>
<dbReference type="RefSeq" id="WP_283426403.1">
    <property type="nucleotide sequence ID" value="NZ_FXTY01000004.1"/>
</dbReference>
<evidence type="ECO:0000313" key="2">
    <source>
        <dbReference type="Proteomes" id="UP001157961"/>
    </source>
</evidence>
<evidence type="ECO:0000313" key="1">
    <source>
        <dbReference type="EMBL" id="SMP23896.1"/>
    </source>
</evidence>
<sequence length="105" mass="10745">MTFKDGVQIAISGSAGNSKFGIGTRDGDKIYARENSIYYTADADSHDDGAAAYLSNPDSTDLEHMSYGAWIDADSNSSGSIAAGTYGAATPEAVMPSSGSATYTG</sequence>
<dbReference type="EMBL" id="FXTY01000004">
    <property type="protein sequence ID" value="SMP23896.1"/>
    <property type="molecule type" value="Genomic_DNA"/>
</dbReference>
<organism evidence="1 2">
    <name type="scientific">Shimia sagamensis</name>
    <dbReference type="NCBI Taxonomy" id="1566352"/>
    <lineage>
        <taxon>Bacteria</taxon>
        <taxon>Pseudomonadati</taxon>
        <taxon>Pseudomonadota</taxon>
        <taxon>Alphaproteobacteria</taxon>
        <taxon>Rhodobacterales</taxon>
        <taxon>Roseobacteraceae</taxon>
    </lineage>
</organism>
<reference evidence="1 2" key="1">
    <citation type="submission" date="2017-05" db="EMBL/GenBank/DDBJ databases">
        <authorList>
            <person name="Varghese N."/>
            <person name="Submissions S."/>
        </authorList>
    </citation>
    <scope>NUCLEOTIDE SEQUENCE [LARGE SCALE GENOMIC DNA]</scope>
    <source>
        <strain evidence="1 2">DSM 29734</strain>
    </source>
</reference>
<dbReference type="Proteomes" id="UP001157961">
    <property type="component" value="Unassembled WGS sequence"/>
</dbReference>
<proteinExistence type="predicted"/>
<gene>
    <name evidence="1" type="ORF">SAMN06265373_104463</name>
</gene>
<comment type="caution">
    <text evidence="1">The sequence shown here is derived from an EMBL/GenBank/DDBJ whole genome shotgun (WGS) entry which is preliminary data.</text>
</comment>
<keyword evidence="2" id="KW-1185">Reference proteome</keyword>
<accession>A0ABY1P3F8</accession>
<protein>
    <submittedName>
        <fullName evidence="1">Uncharacterized protein</fullName>
    </submittedName>
</protein>